<keyword evidence="4" id="KW-0408">Iron</keyword>
<name>A0A9D1GW75_9ACTN</name>
<dbReference type="EMBL" id="DVLP01000058">
    <property type="protein sequence ID" value="HIT74347.1"/>
    <property type="molecule type" value="Genomic_DNA"/>
</dbReference>
<evidence type="ECO:0000256" key="4">
    <source>
        <dbReference type="ARBA" id="ARBA00023004"/>
    </source>
</evidence>
<dbReference type="PRINTS" id="PR00420">
    <property type="entry name" value="RNGMNOXGNASE"/>
</dbReference>
<dbReference type="GO" id="GO:0016491">
    <property type="term" value="F:oxidoreductase activity"/>
    <property type="evidence" value="ECO:0007669"/>
    <property type="project" value="UniProtKB-KW"/>
</dbReference>
<proteinExistence type="predicted"/>
<dbReference type="GO" id="GO:0051539">
    <property type="term" value="F:4 iron, 4 sulfur cluster binding"/>
    <property type="evidence" value="ECO:0007669"/>
    <property type="project" value="UniProtKB-KW"/>
</dbReference>
<keyword evidence="5" id="KW-0411">Iron-sulfur</keyword>
<protein>
    <submittedName>
        <fullName evidence="6">FAD-dependent oxidoreductase</fullName>
    </submittedName>
</protein>
<reference evidence="6" key="1">
    <citation type="submission" date="2020-10" db="EMBL/GenBank/DDBJ databases">
        <authorList>
            <person name="Gilroy R."/>
        </authorList>
    </citation>
    <scope>NUCLEOTIDE SEQUENCE</scope>
    <source>
        <strain evidence="6">ChiGjej1B1-24693</strain>
    </source>
</reference>
<keyword evidence="3" id="KW-0560">Oxidoreductase</keyword>
<comment type="caution">
    <text evidence="6">The sequence shown here is derived from an EMBL/GenBank/DDBJ whole genome shotgun (WGS) entry which is preliminary data.</text>
</comment>
<dbReference type="GO" id="GO:0046872">
    <property type="term" value="F:metal ion binding"/>
    <property type="evidence" value="ECO:0007669"/>
    <property type="project" value="UniProtKB-KW"/>
</dbReference>
<dbReference type="Gene3D" id="3.50.50.60">
    <property type="entry name" value="FAD/NAD(P)-binding domain"/>
    <property type="match status" value="1"/>
</dbReference>
<organism evidence="6 7">
    <name type="scientific">Candidatus Avipropionibacterium avicola</name>
    <dbReference type="NCBI Taxonomy" id="2840701"/>
    <lineage>
        <taxon>Bacteria</taxon>
        <taxon>Bacillati</taxon>
        <taxon>Actinomycetota</taxon>
        <taxon>Actinomycetes</taxon>
        <taxon>Propionibacteriales</taxon>
        <taxon>Propionibacteriaceae</taxon>
        <taxon>Propionibacteriaceae incertae sedis</taxon>
        <taxon>Candidatus Avipropionibacterium</taxon>
    </lineage>
</organism>
<evidence type="ECO:0000256" key="2">
    <source>
        <dbReference type="ARBA" id="ARBA00022723"/>
    </source>
</evidence>
<dbReference type="Pfam" id="PF12831">
    <property type="entry name" value="FAD_oxidored"/>
    <property type="match status" value="1"/>
</dbReference>
<dbReference type="PANTHER" id="PTHR43498:SF1">
    <property type="entry name" value="COB--COM HETERODISULFIDE REDUCTASE IRON-SULFUR SUBUNIT A"/>
    <property type="match status" value="1"/>
</dbReference>
<gene>
    <name evidence="6" type="ORF">IAA98_02025</name>
</gene>
<dbReference type="Proteomes" id="UP000886842">
    <property type="component" value="Unassembled WGS sequence"/>
</dbReference>
<dbReference type="AlphaFoldDB" id="A0A9D1GW75"/>
<evidence type="ECO:0000256" key="5">
    <source>
        <dbReference type="ARBA" id="ARBA00023014"/>
    </source>
</evidence>
<reference evidence="6" key="2">
    <citation type="journal article" date="2021" name="PeerJ">
        <title>Extensive microbial diversity within the chicken gut microbiome revealed by metagenomics and culture.</title>
        <authorList>
            <person name="Gilroy R."/>
            <person name="Ravi A."/>
            <person name="Getino M."/>
            <person name="Pursley I."/>
            <person name="Horton D.L."/>
            <person name="Alikhan N.F."/>
            <person name="Baker D."/>
            <person name="Gharbi K."/>
            <person name="Hall N."/>
            <person name="Watson M."/>
            <person name="Adriaenssens E.M."/>
            <person name="Foster-Nyarko E."/>
            <person name="Jarju S."/>
            <person name="Secka A."/>
            <person name="Antonio M."/>
            <person name="Oren A."/>
            <person name="Chaudhuri R.R."/>
            <person name="La Ragione R."/>
            <person name="Hildebrand F."/>
            <person name="Pallen M.J."/>
        </authorList>
    </citation>
    <scope>NUCLEOTIDE SEQUENCE</scope>
    <source>
        <strain evidence="6">ChiGjej1B1-24693</strain>
    </source>
</reference>
<dbReference type="SUPFAM" id="SSF51905">
    <property type="entry name" value="FAD/NAD(P)-binding domain"/>
    <property type="match status" value="1"/>
</dbReference>
<dbReference type="InterPro" id="IPR036188">
    <property type="entry name" value="FAD/NAD-bd_sf"/>
</dbReference>
<accession>A0A9D1GW75</accession>
<evidence type="ECO:0000313" key="7">
    <source>
        <dbReference type="Proteomes" id="UP000886842"/>
    </source>
</evidence>
<keyword evidence="2" id="KW-0479">Metal-binding</keyword>
<keyword evidence="1" id="KW-0004">4Fe-4S</keyword>
<evidence type="ECO:0000256" key="1">
    <source>
        <dbReference type="ARBA" id="ARBA00022485"/>
    </source>
</evidence>
<evidence type="ECO:0000313" key="6">
    <source>
        <dbReference type="EMBL" id="HIT74347.1"/>
    </source>
</evidence>
<dbReference type="InterPro" id="IPR039650">
    <property type="entry name" value="HdrA-like"/>
</dbReference>
<dbReference type="PANTHER" id="PTHR43498">
    <property type="entry name" value="FERREDOXIN:COB-COM HETERODISULFIDE REDUCTASE SUBUNIT A"/>
    <property type="match status" value="1"/>
</dbReference>
<evidence type="ECO:0000256" key="3">
    <source>
        <dbReference type="ARBA" id="ARBA00023002"/>
    </source>
</evidence>
<sequence>MFVTESSRSVPVAGHYDVIVCGGGPAGLIAAVAAARQGASTLLIERYGFVGGMATSALVTPVSEFRVNGKQHIAGIPLELMRDAAALGGAQVDRESGNYPVNDEIMKLAAQRLALDAGVRLLYHSWFSDCIVSDGRLTHVIVQNKAGRIAYGARVFIDCTGDADVVRAAGLETRKDDVLQPASLWFQLGGVDTDALAHLFGDAVDGILPVSETIRSRLAELNDQGVIPHFGGPWINYFFHPGMVSINLLREGTDASDPEWFTRTECSLREGLHQIIEVLREHVEEFKDCWLAKSGIQTGVRETYHIVGQYELTKDDVLNPKPFPDTIAKGGHVIDIHRSDSNDQDELVTLRQEYNVPLRCLVPRDSTNLLIAGRCLSADGPGFGSVRVMATCMAMGQGAGTAAALALDNGADVAALDHGVLRDQLIDQGAVVDFDNCAPEVVAP</sequence>